<name>A0ABU9FVY0_9VIBR</name>
<evidence type="ECO:0000256" key="14">
    <source>
        <dbReference type="SAM" id="Phobius"/>
    </source>
</evidence>
<evidence type="ECO:0000256" key="8">
    <source>
        <dbReference type="ARBA" id="ARBA00022801"/>
    </source>
</evidence>
<evidence type="ECO:0000313" key="17">
    <source>
        <dbReference type="EMBL" id="MEL0610344.1"/>
    </source>
</evidence>
<dbReference type="SMART" id="SM00448">
    <property type="entry name" value="REC"/>
    <property type="match status" value="2"/>
</dbReference>
<dbReference type="InterPro" id="IPR036097">
    <property type="entry name" value="HisK_dim/P_sf"/>
</dbReference>
<reference evidence="17 18" key="1">
    <citation type="submission" date="2024-02" db="EMBL/GenBank/DDBJ databases">
        <title>Bacteria isolated from the canopy kelp, Nereocystis luetkeana.</title>
        <authorList>
            <person name="Pfister C.A."/>
            <person name="Younker I.T."/>
            <person name="Light S.H."/>
        </authorList>
    </citation>
    <scope>NUCLEOTIDE SEQUENCE [LARGE SCALE GENOMIC DNA]</scope>
    <source>
        <strain evidence="17 18">TI.1.15</strain>
    </source>
</reference>
<keyword evidence="7" id="KW-0547">Nucleotide-binding</keyword>
<keyword evidence="9" id="KW-0067">ATP-binding</keyword>
<evidence type="ECO:0000256" key="6">
    <source>
        <dbReference type="ARBA" id="ARBA00022692"/>
    </source>
</evidence>
<evidence type="ECO:0000313" key="18">
    <source>
        <dbReference type="Proteomes" id="UP001377160"/>
    </source>
</evidence>
<dbReference type="EMBL" id="JBANDX010000018">
    <property type="protein sequence ID" value="MEL0610344.1"/>
    <property type="molecule type" value="Genomic_DNA"/>
</dbReference>
<proteinExistence type="predicted"/>
<evidence type="ECO:0000256" key="7">
    <source>
        <dbReference type="ARBA" id="ARBA00022741"/>
    </source>
</evidence>
<dbReference type="Proteomes" id="UP001377160">
    <property type="component" value="Unassembled WGS sequence"/>
</dbReference>
<feature type="domain" description="Response regulatory" evidence="16">
    <location>
        <begin position="693"/>
        <end position="807"/>
    </location>
</feature>
<dbReference type="Gene3D" id="3.40.50.2300">
    <property type="match status" value="2"/>
</dbReference>
<dbReference type="SUPFAM" id="SSF47384">
    <property type="entry name" value="Homodimeric domain of signal transducing histidine kinase"/>
    <property type="match status" value="1"/>
</dbReference>
<dbReference type="PANTHER" id="PTHR45339:SF1">
    <property type="entry name" value="HYBRID SIGNAL TRANSDUCTION HISTIDINE KINASE J"/>
    <property type="match status" value="1"/>
</dbReference>
<dbReference type="InterPro" id="IPR001789">
    <property type="entry name" value="Sig_transdc_resp-reg_receiver"/>
</dbReference>
<dbReference type="PROSITE" id="PS50110">
    <property type="entry name" value="RESPONSE_REGULATORY"/>
    <property type="match status" value="2"/>
</dbReference>
<dbReference type="InterPro" id="IPR011006">
    <property type="entry name" value="CheY-like_superfamily"/>
</dbReference>
<dbReference type="Pfam" id="PF02518">
    <property type="entry name" value="HATPase_c"/>
    <property type="match status" value="1"/>
</dbReference>
<evidence type="ECO:0000256" key="11">
    <source>
        <dbReference type="ARBA" id="ARBA00023012"/>
    </source>
</evidence>
<keyword evidence="10 14" id="KW-1133">Transmembrane helix</keyword>
<dbReference type="CDD" id="cd17546">
    <property type="entry name" value="REC_hyHK_CKI1_RcsC-like"/>
    <property type="match status" value="1"/>
</dbReference>
<comment type="catalytic activity">
    <reaction evidence="1">
        <text>ATP + protein L-histidine = ADP + protein N-phospho-L-histidine.</text>
        <dbReference type="EC" id="2.7.13.3"/>
    </reaction>
</comment>
<evidence type="ECO:0000256" key="13">
    <source>
        <dbReference type="PROSITE-ProRule" id="PRU00169"/>
    </source>
</evidence>
<dbReference type="Pfam" id="PF00072">
    <property type="entry name" value="Response_reg"/>
    <property type="match status" value="2"/>
</dbReference>
<accession>A0ABU9FVY0</accession>
<feature type="transmembrane region" description="Helical" evidence="14">
    <location>
        <begin position="20"/>
        <end position="39"/>
    </location>
</feature>
<dbReference type="EC" id="2.7.13.3" evidence="3"/>
<keyword evidence="12 14" id="KW-0472">Membrane</keyword>
<keyword evidence="18" id="KW-1185">Reference proteome</keyword>
<evidence type="ECO:0000256" key="2">
    <source>
        <dbReference type="ARBA" id="ARBA00004651"/>
    </source>
</evidence>
<comment type="caution">
    <text evidence="17">The sequence shown here is derived from an EMBL/GenBank/DDBJ whole genome shotgun (WGS) entry which is preliminary data.</text>
</comment>
<dbReference type="Gene3D" id="3.30.565.10">
    <property type="entry name" value="Histidine kinase-like ATPase, C-terminal domain"/>
    <property type="match status" value="1"/>
</dbReference>
<dbReference type="SMART" id="SM00388">
    <property type="entry name" value="HisKA"/>
    <property type="match status" value="1"/>
</dbReference>
<dbReference type="PRINTS" id="PR00344">
    <property type="entry name" value="BCTRLSENSOR"/>
</dbReference>
<evidence type="ECO:0000259" key="15">
    <source>
        <dbReference type="PROSITE" id="PS50109"/>
    </source>
</evidence>
<keyword evidence="4" id="KW-1003">Cell membrane</keyword>
<evidence type="ECO:0000256" key="12">
    <source>
        <dbReference type="ARBA" id="ARBA00023136"/>
    </source>
</evidence>
<keyword evidence="6 14" id="KW-0812">Transmembrane</keyword>
<dbReference type="InterPro" id="IPR005467">
    <property type="entry name" value="His_kinase_dom"/>
</dbReference>
<evidence type="ECO:0000256" key="1">
    <source>
        <dbReference type="ARBA" id="ARBA00000085"/>
    </source>
</evidence>
<dbReference type="InterPro" id="IPR036890">
    <property type="entry name" value="HATPase_C_sf"/>
</dbReference>
<feature type="domain" description="Response regulatory" evidence="16">
    <location>
        <begin position="943"/>
        <end position="1055"/>
    </location>
</feature>
<gene>
    <name evidence="17" type="ORF">V8Z71_18680</name>
</gene>
<dbReference type="SUPFAM" id="SSF47226">
    <property type="entry name" value="Histidine-containing phosphotransfer domain, HPT domain"/>
    <property type="match status" value="1"/>
</dbReference>
<dbReference type="InterPro" id="IPR003661">
    <property type="entry name" value="HisK_dim/P_dom"/>
</dbReference>
<feature type="transmembrane region" description="Helical" evidence="14">
    <location>
        <begin position="391"/>
        <end position="417"/>
    </location>
</feature>
<evidence type="ECO:0000256" key="9">
    <source>
        <dbReference type="ARBA" id="ARBA00022840"/>
    </source>
</evidence>
<dbReference type="Pfam" id="PF00512">
    <property type="entry name" value="HisKA"/>
    <property type="match status" value="1"/>
</dbReference>
<evidence type="ECO:0000259" key="16">
    <source>
        <dbReference type="PROSITE" id="PS50110"/>
    </source>
</evidence>
<dbReference type="CDD" id="cd16922">
    <property type="entry name" value="HATPase_EvgS-ArcB-TorS-like"/>
    <property type="match status" value="1"/>
</dbReference>
<evidence type="ECO:0000256" key="10">
    <source>
        <dbReference type="ARBA" id="ARBA00022989"/>
    </source>
</evidence>
<sequence length="1055" mass="119076">MLDIQNETSHFQDNRSFIKVLLASISTFILLVVASTFAYNKYSEAFESISIYENINELVFAIDNTRINAIAYTRNGREDQKQKVNIHLDRGIELASRMMEYNEINDLLIEYKKRFNIFTKQLETKSSLEQNLTLISGELKGYFSQMRSYQLSLINNSVANNSYVVAKTSLESLDQIYSLSEGKNIDTKELIFNLSSIAEIMNLSTSNLERMVEESFIGKSTVSLSKKQEIQREENLESLHGYVIDNAKDNLDNTLDTFNFNMSAEEQIQKFAFQYAKIDNFVSKLVGESNIEKGIKLTDIAIEESTQLLEITKVIKSEARRKKGLEFMNKLDDTLIAYINNLEDIYDINQEIKSNAKSAINSILLASTIAQEREKEKISEISEMRGQAYQVWLLLALFIILIMIKFYLVLQVMYGFFSLSKDAQLAKEKAITANLVKSKFLANMSHEIRTPMNAVIGMLDLTLSSDLGVQDRNRLLRAKQASNSLMHIINDILDISKIEAGQLKIERANYALNRVLAEVYEIMLVSAEKKGIILEYNYNCNESNVYLNGDQLRLRQVLFNIIGNAIKFTDIGKVILDVKTTQITPKLTKLKISIEDTGIGISEQNQKHLFEAFKQVDDSTTRVYGGTGLGLAITKELVNLMGGSLVVNSQEGIGSTFTFEIQAETASAIDTEDTQIEAITNLSDIEGSLNGMRILLVEDNEINQELMIDLLGQYCELDVCGNGLDAIRLLKSNEYDGVLMDCQMPKMDGYRATEHVRTVLALDVPIIALTASVMQEDRQKAFDVGMQDYIFKPVNFDILMSSIANHFNAKNDVTDSIELIKTSPSETLSIKALQTLDVINGMEISRNSRKLYITLLNKFMNKYGKSELNSWTNRALEVHTLKGVSSNLGAKRLFQLCETYETNEVEDDFVALKAELSSVISYVNNLIDDVNLLTESYGKGKKTAVIVDDDEIAQLVLNNSLDGIDIYSITTSNSYYALDLVYLCSKELTFVFTDLCMPILNGFEVRDEIKELGLSNQVKVIACSGGNNYTDDEVSDFYKFIQKPYDLVKLKKLLF</sequence>
<protein>
    <recommendedName>
        <fullName evidence="3">histidine kinase</fullName>
        <ecNumber evidence="3">2.7.13.3</ecNumber>
    </recommendedName>
</protein>
<dbReference type="PROSITE" id="PS50109">
    <property type="entry name" value="HIS_KIN"/>
    <property type="match status" value="1"/>
</dbReference>
<dbReference type="Gene3D" id="1.10.287.130">
    <property type="match status" value="1"/>
</dbReference>
<dbReference type="SUPFAM" id="SSF52172">
    <property type="entry name" value="CheY-like"/>
    <property type="match status" value="2"/>
</dbReference>
<feature type="modified residue" description="4-aspartylphosphate" evidence="13">
    <location>
        <position position="994"/>
    </location>
</feature>
<dbReference type="PANTHER" id="PTHR45339">
    <property type="entry name" value="HYBRID SIGNAL TRANSDUCTION HISTIDINE KINASE J"/>
    <property type="match status" value="1"/>
</dbReference>
<organism evidence="17 18">
    <name type="scientific">Vibrio echinoideorum</name>
    <dbReference type="NCBI Taxonomy" id="2100116"/>
    <lineage>
        <taxon>Bacteria</taxon>
        <taxon>Pseudomonadati</taxon>
        <taxon>Pseudomonadota</taxon>
        <taxon>Gammaproteobacteria</taxon>
        <taxon>Vibrionales</taxon>
        <taxon>Vibrionaceae</taxon>
        <taxon>Vibrio</taxon>
    </lineage>
</organism>
<evidence type="ECO:0000256" key="3">
    <source>
        <dbReference type="ARBA" id="ARBA00012438"/>
    </source>
</evidence>
<dbReference type="InterPro" id="IPR004358">
    <property type="entry name" value="Sig_transdc_His_kin-like_C"/>
</dbReference>
<evidence type="ECO:0000256" key="4">
    <source>
        <dbReference type="ARBA" id="ARBA00022475"/>
    </source>
</evidence>
<dbReference type="RefSeq" id="WP_341635792.1">
    <property type="nucleotide sequence ID" value="NZ_JBANDX010000018.1"/>
</dbReference>
<feature type="domain" description="Histidine kinase" evidence="15">
    <location>
        <begin position="443"/>
        <end position="665"/>
    </location>
</feature>
<feature type="modified residue" description="4-aspartylphosphate" evidence="13">
    <location>
        <position position="741"/>
    </location>
</feature>
<dbReference type="SMART" id="SM00387">
    <property type="entry name" value="HATPase_c"/>
    <property type="match status" value="1"/>
</dbReference>
<evidence type="ECO:0000256" key="5">
    <source>
        <dbReference type="ARBA" id="ARBA00022553"/>
    </source>
</evidence>
<keyword evidence="5 13" id="KW-0597">Phosphoprotein</keyword>
<dbReference type="Gene3D" id="1.20.120.160">
    <property type="entry name" value="HPT domain"/>
    <property type="match status" value="1"/>
</dbReference>
<comment type="subcellular location">
    <subcellularLocation>
        <location evidence="2">Cell membrane</location>
        <topology evidence="2">Multi-pass membrane protein</topology>
    </subcellularLocation>
</comment>
<dbReference type="Pfam" id="PF01627">
    <property type="entry name" value="Hpt"/>
    <property type="match status" value="1"/>
</dbReference>
<dbReference type="CDD" id="cd00082">
    <property type="entry name" value="HisKA"/>
    <property type="match status" value="1"/>
</dbReference>
<dbReference type="InterPro" id="IPR008207">
    <property type="entry name" value="Sig_transdc_His_kin_Hpt_dom"/>
</dbReference>
<dbReference type="InterPro" id="IPR003594">
    <property type="entry name" value="HATPase_dom"/>
</dbReference>
<keyword evidence="8" id="KW-0378">Hydrolase</keyword>
<dbReference type="SUPFAM" id="SSF55874">
    <property type="entry name" value="ATPase domain of HSP90 chaperone/DNA topoisomerase II/histidine kinase"/>
    <property type="match status" value="1"/>
</dbReference>
<keyword evidence="11" id="KW-0902">Two-component regulatory system</keyword>
<dbReference type="InterPro" id="IPR036641">
    <property type="entry name" value="HPT_dom_sf"/>
</dbReference>